<dbReference type="Pfam" id="PF08100">
    <property type="entry name" value="Dimerisation"/>
    <property type="match status" value="1"/>
</dbReference>
<dbReference type="Proteomes" id="UP000248916">
    <property type="component" value="Unassembled WGS sequence"/>
</dbReference>
<evidence type="ECO:0000259" key="4">
    <source>
        <dbReference type="Pfam" id="PF00891"/>
    </source>
</evidence>
<dbReference type="CDD" id="cd02440">
    <property type="entry name" value="AdoMet_MTases"/>
    <property type="match status" value="1"/>
</dbReference>
<dbReference type="SUPFAM" id="SSF46785">
    <property type="entry name" value="Winged helix' DNA-binding domain"/>
    <property type="match status" value="1"/>
</dbReference>
<dbReference type="InterPro" id="IPR012967">
    <property type="entry name" value="COMT_dimerisation"/>
</dbReference>
<evidence type="ECO:0000313" key="6">
    <source>
        <dbReference type="EMBL" id="PZX11423.1"/>
    </source>
</evidence>
<accession>A0A2W7MV55</accession>
<dbReference type="Pfam" id="PF00891">
    <property type="entry name" value="Methyltransf_2"/>
    <property type="match status" value="1"/>
</dbReference>
<dbReference type="InterPro" id="IPR036390">
    <property type="entry name" value="WH_DNA-bd_sf"/>
</dbReference>
<protein>
    <submittedName>
        <fullName evidence="6">Demethylspheroidene O-methyltransferase</fullName>
    </submittedName>
</protein>
<evidence type="ECO:0000256" key="2">
    <source>
        <dbReference type="ARBA" id="ARBA00022679"/>
    </source>
</evidence>
<dbReference type="InterPro" id="IPR029063">
    <property type="entry name" value="SAM-dependent_MTases_sf"/>
</dbReference>
<keyword evidence="7" id="KW-1185">Reference proteome</keyword>
<gene>
    <name evidence="6" type="ORF">LX81_03928</name>
</gene>
<evidence type="ECO:0000313" key="7">
    <source>
        <dbReference type="Proteomes" id="UP000248916"/>
    </source>
</evidence>
<evidence type="ECO:0000256" key="3">
    <source>
        <dbReference type="ARBA" id="ARBA00022691"/>
    </source>
</evidence>
<dbReference type="GO" id="GO:0008171">
    <property type="term" value="F:O-methyltransferase activity"/>
    <property type="evidence" value="ECO:0007669"/>
    <property type="project" value="InterPro"/>
</dbReference>
<dbReference type="Gene3D" id="1.10.287.1350">
    <property type="match status" value="1"/>
</dbReference>
<comment type="caution">
    <text evidence="6">The sequence shown here is derived from an EMBL/GenBank/DDBJ whole genome shotgun (WGS) entry which is preliminary data.</text>
</comment>
<dbReference type="SUPFAM" id="SSF53335">
    <property type="entry name" value="S-adenosyl-L-methionine-dependent methyltransferases"/>
    <property type="match status" value="1"/>
</dbReference>
<evidence type="ECO:0000256" key="1">
    <source>
        <dbReference type="ARBA" id="ARBA00022603"/>
    </source>
</evidence>
<dbReference type="RefSeq" id="WP_111538929.1">
    <property type="nucleotide sequence ID" value="NZ_QKZL01000031.1"/>
</dbReference>
<feature type="domain" description="O-methyltransferase dimerisation" evidence="5">
    <location>
        <begin position="44"/>
        <end position="109"/>
    </location>
</feature>
<organism evidence="6 7">
    <name type="scientific">Palleronia aestuarii</name>
    <dbReference type="NCBI Taxonomy" id="568105"/>
    <lineage>
        <taxon>Bacteria</taxon>
        <taxon>Pseudomonadati</taxon>
        <taxon>Pseudomonadota</taxon>
        <taxon>Alphaproteobacteria</taxon>
        <taxon>Rhodobacterales</taxon>
        <taxon>Roseobacteraceae</taxon>
        <taxon>Palleronia</taxon>
    </lineage>
</organism>
<keyword evidence="2 6" id="KW-0808">Transferase</keyword>
<dbReference type="GO" id="GO:0032259">
    <property type="term" value="P:methylation"/>
    <property type="evidence" value="ECO:0007669"/>
    <property type="project" value="UniProtKB-KW"/>
</dbReference>
<sequence>MADRDAGLKGRLNRLAGRPGFQRLAARLPFVRGHVRREGEAIFDLVAGFVQSQALAALVELRVLHLLRDGAETASALAPRLGMEAGRAEILLRAGVAMGLLDLRGGRYRTSLRGAALIGVPGLEAMISHHEVLYRDLADPVAFFRGETKTELAGFWPYVLGGEGGATEAARYSALMAESQAMVAEETLDAVSLRGVGRLMDVGGGTGVFLEHAARRARGMTLALFDLPAVAEAARVRLAAAGLGERAAIHPGSFRDDPLPAGADAISLVRVLYDHDDATVAALLAKVRALLPPGGRVIVSEPMTGGPRPNVSGDIYFAIYCLAMRTGRARSAGEVAAFLERAGFDQITAHKPRRAFVTTVVEARVPQ</sequence>
<feature type="domain" description="O-methyltransferase C-terminal" evidence="4">
    <location>
        <begin position="134"/>
        <end position="344"/>
    </location>
</feature>
<dbReference type="PANTHER" id="PTHR43712:SF2">
    <property type="entry name" value="O-METHYLTRANSFERASE CICE"/>
    <property type="match status" value="1"/>
</dbReference>
<keyword evidence="1 6" id="KW-0489">Methyltransferase</keyword>
<reference evidence="6 7" key="1">
    <citation type="submission" date="2018-06" db="EMBL/GenBank/DDBJ databases">
        <title>Genomic Encyclopedia of Archaeal and Bacterial Type Strains, Phase II (KMG-II): from individual species to whole genera.</title>
        <authorList>
            <person name="Goeker M."/>
        </authorList>
    </citation>
    <scope>NUCLEOTIDE SEQUENCE [LARGE SCALE GENOMIC DNA]</scope>
    <source>
        <strain evidence="6 7">DSM 22009</strain>
    </source>
</reference>
<dbReference type="PIRSF" id="PIRSF005739">
    <property type="entry name" value="O-mtase"/>
    <property type="match status" value="1"/>
</dbReference>
<dbReference type="Gene3D" id="3.40.50.150">
    <property type="entry name" value="Vaccinia Virus protein VP39"/>
    <property type="match status" value="1"/>
</dbReference>
<dbReference type="InterPro" id="IPR036388">
    <property type="entry name" value="WH-like_DNA-bd_sf"/>
</dbReference>
<name>A0A2W7MV55_9RHOB</name>
<dbReference type="AlphaFoldDB" id="A0A2W7MV55"/>
<proteinExistence type="predicted"/>
<dbReference type="OrthoDB" id="7418600at2"/>
<dbReference type="PANTHER" id="PTHR43712">
    <property type="entry name" value="PUTATIVE (AFU_ORTHOLOGUE AFUA_4G14580)-RELATED"/>
    <property type="match status" value="1"/>
</dbReference>
<dbReference type="GO" id="GO:0046983">
    <property type="term" value="F:protein dimerization activity"/>
    <property type="evidence" value="ECO:0007669"/>
    <property type="project" value="InterPro"/>
</dbReference>
<dbReference type="PROSITE" id="PS51683">
    <property type="entry name" value="SAM_OMT_II"/>
    <property type="match status" value="1"/>
</dbReference>
<evidence type="ECO:0000259" key="5">
    <source>
        <dbReference type="Pfam" id="PF08100"/>
    </source>
</evidence>
<dbReference type="Gene3D" id="1.10.10.10">
    <property type="entry name" value="Winged helix-like DNA-binding domain superfamily/Winged helix DNA-binding domain"/>
    <property type="match status" value="1"/>
</dbReference>
<dbReference type="EMBL" id="QKZL01000031">
    <property type="protein sequence ID" value="PZX11423.1"/>
    <property type="molecule type" value="Genomic_DNA"/>
</dbReference>
<dbReference type="InterPro" id="IPR016461">
    <property type="entry name" value="COMT-like"/>
</dbReference>
<keyword evidence="3" id="KW-0949">S-adenosyl-L-methionine</keyword>
<dbReference type="InterPro" id="IPR001077">
    <property type="entry name" value="COMT_C"/>
</dbReference>